<gene>
    <name evidence="1" type="ORF">E1301_Tti021688</name>
</gene>
<organism evidence="1 2">
    <name type="scientific">Triplophysa tibetana</name>
    <dbReference type="NCBI Taxonomy" id="1572043"/>
    <lineage>
        <taxon>Eukaryota</taxon>
        <taxon>Metazoa</taxon>
        <taxon>Chordata</taxon>
        <taxon>Craniata</taxon>
        <taxon>Vertebrata</taxon>
        <taxon>Euteleostomi</taxon>
        <taxon>Actinopterygii</taxon>
        <taxon>Neopterygii</taxon>
        <taxon>Teleostei</taxon>
        <taxon>Ostariophysi</taxon>
        <taxon>Cypriniformes</taxon>
        <taxon>Nemacheilidae</taxon>
        <taxon>Triplophysa</taxon>
    </lineage>
</organism>
<reference evidence="1 2" key="1">
    <citation type="journal article" date="2019" name="Mol. Ecol. Resour.">
        <title>Chromosome-level genome assembly of Triplophysa tibetana, a fish adapted to the harsh high-altitude environment of the Tibetan Plateau.</title>
        <authorList>
            <person name="Yang X."/>
            <person name="Liu H."/>
            <person name="Ma Z."/>
            <person name="Zou Y."/>
            <person name="Zou M."/>
            <person name="Mao Y."/>
            <person name="Li X."/>
            <person name="Wang H."/>
            <person name="Chen T."/>
            <person name="Wang W."/>
            <person name="Yang R."/>
        </authorList>
    </citation>
    <scope>NUCLEOTIDE SEQUENCE [LARGE SCALE GENOMIC DNA]</scope>
    <source>
        <strain evidence="1">TTIB1903HZAU</strain>
        <tissue evidence="1">Muscle</tissue>
    </source>
</reference>
<dbReference type="Proteomes" id="UP000324632">
    <property type="component" value="Chromosome 7"/>
</dbReference>
<comment type="caution">
    <text evidence="1">The sequence shown here is derived from an EMBL/GenBank/DDBJ whole genome shotgun (WGS) entry which is preliminary data.</text>
</comment>
<dbReference type="EMBL" id="SOYY01000007">
    <property type="protein sequence ID" value="KAA0719551.1"/>
    <property type="molecule type" value="Genomic_DNA"/>
</dbReference>
<keyword evidence="2" id="KW-1185">Reference proteome</keyword>
<evidence type="ECO:0000313" key="2">
    <source>
        <dbReference type="Proteomes" id="UP000324632"/>
    </source>
</evidence>
<sequence>MCDRLTAETLTNHNEAELQRRCEERQQEIDHMQQVLETKIHILHEFYQEELGRDRLRVQQEMQISQRIPNISAREDEGPPSVPRMMVRAALQLYLCLNGKCRERADSRVVVTLSDVTPQLIKWSDTALLME</sequence>
<dbReference type="AlphaFoldDB" id="A0A5A9PEH5"/>
<accession>A0A5A9PEH5</accession>
<evidence type="ECO:0000313" key="1">
    <source>
        <dbReference type="EMBL" id="KAA0719551.1"/>
    </source>
</evidence>
<name>A0A5A9PEH5_9TELE</name>
<protein>
    <submittedName>
        <fullName evidence="1">Uncharacterized protein</fullName>
    </submittedName>
</protein>
<proteinExistence type="predicted"/>